<dbReference type="PROSITE" id="PS00211">
    <property type="entry name" value="ABC_TRANSPORTER_1"/>
    <property type="match status" value="1"/>
</dbReference>
<dbReference type="GO" id="GO:0022857">
    <property type="term" value="F:transmembrane transporter activity"/>
    <property type="evidence" value="ECO:0007669"/>
    <property type="project" value="UniProtKB-ARBA"/>
</dbReference>
<organism evidence="5 6">
    <name type="scientific">Micromonospora saelicesensis</name>
    <dbReference type="NCBI Taxonomy" id="285676"/>
    <lineage>
        <taxon>Bacteria</taxon>
        <taxon>Bacillati</taxon>
        <taxon>Actinomycetota</taxon>
        <taxon>Actinomycetes</taxon>
        <taxon>Micromonosporales</taxon>
        <taxon>Micromonosporaceae</taxon>
        <taxon>Micromonospora</taxon>
    </lineage>
</organism>
<dbReference type="InterPro" id="IPR003593">
    <property type="entry name" value="AAA+_ATPase"/>
</dbReference>
<keyword evidence="2" id="KW-0547">Nucleotide-binding</keyword>
<evidence type="ECO:0000256" key="2">
    <source>
        <dbReference type="ARBA" id="ARBA00022741"/>
    </source>
</evidence>
<dbReference type="GO" id="GO:0016887">
    <property type="term" value="F:ATP hydrolysis activity"/>
    <property type="evidence" value="ECO:0007669"/>
    <property type="project" value="InterPro"/>
</dbReference>
<feature type="domain" description="ABC transporter" evidence="4">
    <location>
        <begin position="58"/>
        <end position="295"/>
    </location>
</feature>
<dbReference type="InterPro" id="IPR003439">
    <property type="entry name" value="ABC_transporter-like_ATP-bd"/>
</dbReference>
<proteinExistence type="predicted"/>
<evidence type="ECO:0000313" key="5">
    <source>
        <dbReference type="EMBL" id="SCE65462.1"/>
    </source>
</evidence>
<accession>A0A1C4U1A0</accession>
<evidence type="ECO:0000256" key="1">
    <source>
        <dbReference type="ARBA" id="ARBA00022448"/>
    </source>
</evidence>
<evidence type="ECO:0000259" key="4">
    <source>
        <dbReference type="PROSITE" id="PS50893"/>
    </source>
</evidence>
<dbReference type="PANTHER" id="PTHR24220:SF685">
    <property type="entry name" value="ABC TRANSPORTER RELATED"/>
    <property type="match status" value="1"/>
</dbReference>
<dbReference type="SUPFAM" id="SSF52540">
    <property type="entry name" value="P-loop containing nucleoside triphosphate hydrolases"/>
    <property type="match status" value="1"/>
</dbReference>
<dbReference type="GO" id="GO:0005886">
    <property type="term" value="C:plasma membrane"/>
    <property type="evidence" value="ECO:0007669"/>
    <property type="project" value="TreeGrafter"/>
</dbReference>
<dbReference type="Proteomes" id="UP000198864">
    <property type="component" value="Unassembled WGS sequence"/>
</dbReference>
<gene>
    <name evidence="5" type="ORF">GA0070561_0607</name>
</gene>
<dbReference type="FunFam" id="3.40.50.300:FF:000032">
    <property type="entry name" value="Export ABC transporter ATP-binding protein"/>
    <property type="match status" value="1"/>
</dbReference>
<keyword evidence="3 5" id="KW-0067">ATP-binding</keyword>
<dbReference type="InterPro" id="IPR017911">
    <property type="entry name" value="MacB-like_ATP-bd"/>
</dbReference>
<dbReference type="GO" id="GO:0005524">
    <property type="term" value="F:ATP binding"/>
    <property type="evidence" value="ECO:0007669"/>
    <property type="project" value="UniProtKB-KW"/>
</dbReference>
<name>A0A1C4U1A0_9ACTN</name>
<sequence>MAGWVGRVRLRVVIPQDDARRVAGPGLHPGEGWKVPAPARRAAPPAFGTVTVMTTDTVTLTGLRAVYGTGTRRVTALDGVTTGFASGTFTAVMGPSGSGKSTLLHCAAGLDRPTEGIVTIDGTNLNDLGEDDLTRLRRDRIGFVFQAFNLVSTLTAAQNVELPSRLARRRPPAGDVAAALDAVGLADRAGHRPSELSGGEQQRVAVARALITRPAVVFADEPTGALDSASSRQVLRLLRALVDDHGQTVVMVTHDPAAAAYADRVLLLADGRVVDELTGGITAAAVAARIAERETVAESSC</sequence>
<protein>
    <submittedName>
        <fullName evidence="5">Putative ABC transport system ATP-binding protein</fullName>
    </submittedName>
</protein>
<dbReference type="Pfam" id="PF00005">
    <property type="entry name" value="ABC_tran"/>
    <property type="match status" value="1"/>
</dbReference>
<evidence type="ECO:0000313" key="6">
    <source>
        <dbReference type="Proteomes" id="UP000198864"/>
    </source>
</evidence>
<dbReference type="EMBL" id="FMCR01000001">
    <property type="protein sequence ID" value="SCE65462.1"/>
    <property type="molecule type" value="Genomic_DNA"/>
</dbReference>
<dbReference type="SMART" id="SM00382">
    <property type="entry name" value="AAA"/>
    <property type="match status" value="1"/>
</dbReference>
<dbReference type="PANTHER" id="PTHR24220">
    <property type="entry name" value="IMPORT ATP-BINDING PROTEIN"/>
    <property type="match status" value="1"/>
</dbReference>
<dbReference type="InterPro" id="IPR017871">
    <property type="entry name" value="ABC_transporter-like_CS"/>
</dbReference>
<dbReference type="InterPro" id="IPR015854">
    <property type="entry name" value="ABC_transpr_LolD-like"/>
</dbReference>
<dbReference type="PROSITE" id="PS50893">
    <property type="entry name" value="ABC_TRANSPORTER_2"/>
    <property type="match status" value="1"/>
</dbReference>
<keyword evidence="1" id="KW-0813">Transport</keyword>
<dbReference type="InterPro" id="IPR027417">
    <property type="entry name" value="P-loop_NTPase"/>
</dbReference>
<dbReference type="Gene3D" id="3.40.50.300">
    <property type="entry name" value="P-loop containing nucleotide triphosphate hydrolases"/>
    <property type="match status" value="1"/>
</dbReference>
<dbReference type="STRING" id="285676.GA0070561_0607"/>
<reference evidence="5 6" key="1">
    <citation type="submission" date="2016-06" db="EMBL/GenBank/DDBJ databases">
        <authorList>
            <person name="Kjaerup R.B."/>
            <person name="Dalgaard T.S."/>
            <person name="Juul-Madsen H.R."/>
        </authorList>
    </citation>
    <scope>NUCLEOTIDE SEQUENCE [LARGE SCALE GENOMIC DNA]</scope>
    <source>
        <strain evidence="5 6">DSM 44871</strain>
    </source>
</reference>
<dbReference type="AlphaFoldDB" id="A0A1C4U1A0"/>
<dbReference type="CDD" id="cd03255">
    <property type="entry name" value="ABC_MJ0796_LolCDE_FtsE"/>
    <property type="match status" value="1"/>
</dbReference>
<dbReference type="GO" id="GO:0098796">
    <property type="term" value="C:membrane protein complex"/>
    <property type="evidence" value="ECO:0007669"/>
    <property type="project" value="UniProtKB-ARBA"/>
</dbReference>
<evidence type="ECO:0000256" key="3">
    <source>
        <dbReference type="ARBA" id="ARBA00022840"/>
    </source>
</evidence>